<feature type="compositionally biased region" description="Low complexity" evidence="1">
    <location>
        <begin position="675"/>
        <end position="687"/>
    </location>
</feature>
<proteinExistence type="predicted"/>
<evidence type="ECO:0000256" key="2">
    <source>
        <dbReference type="SAM" id="Phobius"/>
    </source>
</evidence>
<feature type="compositionally biased region" description="Low complexity" evidence="1">
    <location>
        <begin position="725"/>
        <end position="749"/>
    </location>
</feature>
<protein>
    <submittedName>
        <fullName evidence="3">Uncharacterized protein</fullName>
    </submittedName>
</protein>
<dbReference type="EMBL" id="CADCXV010000817">
    <property type="protein sequence ID" value="CAB0036481.1"/>
    <property type="molecule type" value="Genomic_DNA"/>
</dbReference>
<keyword evidence="2" id="KW-0812">Transmembrane</keyword>
<accession>A0A6H5ILT3</accession>
<keyword evidence="2" id="KW-0472">Membrane</keyword>
<evidence type="ECO:0000256" key="1">
    <source>
        <dbReference type="SAM" id="MobiDB-lite"/>
    </source>
</evidence>
<keyword evidence="2" id="KW-1133">Transmembrane helix</keyword>
<feature type="compositionally biased region" description="Polar residues" evidence="1">
    <location>
        <begin position="701"/>
        <end position="724"/>
    </location>
</feature>
<reference evidence="3 4" key="1">
    <citation type="submission" date="2020-02" db="EMBL/GenBank/DDBJ databases">
        <authorList>
            <person name="Ferguson B K."/>
        </authorList>
    </citation>
    <scope>NUCLEOTIDE SEQUENCE [LARGE SCALE GENOMIC DNA]</scope>
</reference>
<feature type="region of interest" description="Disordered" evidence="1">
    <location>
        <begin position="675"/>
        <end position="756"/>
    </location>
</feature>
<organism evidence="3 4">
    <name type="scientific">Trichogramma brassicae</name>
    <dbReference type="NCBI Taxonomy" id="86971"/>
    <lineage>
        <taxon>Eukaryota</taxon>
        <taxon>Metazoa</taxon>
        <taxon>Ecdysozoa</taxon>
        <taxon>Arthropoda</taxon>
        <taxon>Hexapoda</taxon>
        <taxon>Insecta</taxon>
        <taxon>Pterygota</taxon>
        <taxon>Neoptera</taxon>
        <taxon>Endopterygota</taxon>
        <taxon>Hymenoptera</taxon>
        <taxon>Apocrita</taxon>
        <taxon>Proctotrupomorpha</taxon>
        <taxon>Chalcidoidea</taxon>
        <taxon>Trichogrammatidae</taxon>
        <taxon>Trichogramma</taxon>
    </lineage>
</organism>
<evidence type="ECO:0000313" key="3">
    <source>
        <dbReference type="EMBL" id="CAB0036481.1"/>
    </source>
</evidence>
<name>A0A6H5ILT3_9HYME</name>
<sequence>MLYSGKNEDRQISTTIQENLNSLWPKARHSALKRCPAQLISGIDLHHLLHIVALRTRIYHSRSSPLNRSWENIPVRDSIARVPISPLSSLQSTSCPGINLGGCPFVSQYEQDRLEKRVALLESYDTTIRRPLRKLRLAVRTSSSTCSMFFTFQRVNRQSNLLPRPIRIIDTVLTPTTLSTRLRSSFCKQSTAPTELNTRTSKSLDRFVASFTICKQQRVTTASRRRNSQELVAANARTRVDVLWPAAERRLPLLGRAPRLYRKRERADWPSAQGGDACCCVRRLGGDVCSCARRLRGDARRGLSFQAMKLYRVIDFLDAALSFYRRAAVSRAWKMECAIAQSCWLWSSCTVKLEELFLRRLETIRPWVYKAVPTPGCSLGVYNEDRECKTGSQEDKAPGAHHVLLLLLLLQLNKKPPAVYQTAPRTIRSTHLILRLTIYTLYALLCIHVPAFLAGKFFHVLRDARRAMTRGYFFNDYFTFQKKSGAEMFQTRWTKQNQSKSLFEQNGSRACKHYRFIPREVSIHDYPFAKGECSGGPAKHGHVLSIFLSTIALALASSESANYEGFEKYYYEKPEATQESANFFMPLAYLPPPASTANGVLAIPTTTSATSSTYLPPTTTTTTERPTSSSIRLPTSSDSHNFLLPPFEYVPEKYFIPLQTYVKPKYVGLVTSTTQSSTHLPSTSTTTKRPIQVTSTTTTTQRPIQVPSTTTTTKRPIQVPSTTETISSTHKPSTTTTTTTTTTTLPSTTDAPSKSYVPPQVYLQTKGNVDSLLPPKETHVSQTHAPSVTTTTPSSTHKPLPLPTFSTVSQTNPPTTTTGEPIPHQSKVRRPVNRYHSTQYETDYTVSYSHQNSDLPTVYNYDYNEENLASSTE</sequence>
<feature type="compositionally biased region" description="Low complexity" evidence="1">
    <location>
        <begin position="611"/>
        <end position="630"/>
    </location>
</feature>
<evidence type="ECO:0000313" key="4">
    <source>
        <dbReference type="Proteomes" id="UP000479190"/>
    </source>
</evidence>
<feature type="compositionally biased region" description="Low complexity" evidence="1">
    <location>
        <begin position="783"/>
        <end position="823"/>
    </location>
</feature>
<dbReference type="Proteomes" id="UP000479190">
    <property type="component" value="Unassembled WGS sequence"/>
</dbReference>
<feature type="region of interest" description="Disordered" evidence="1">
    <location>
        <begin position="770"/>
        <end position="829"/>
    </location>
</feature>
<dbReference type="OrthoDB" id="6376782at2759"/>
<feature type="region of interest" description="Disordered" evidence="1">
    <location>
        <begin position="611"/>
        <end position="634"/>
    </location>
</feature>
<keyword evidence="4" id="KW-1185">Reference proteome</keyword>
<feature type="transmembrane region" description="Helical" evidence="2">
    <location>
        <begin position="436"/>
        <end position="458"/>
    </location>
</feature>
<dbReference type="AlphaFoldDB" id="A0A6H5ILT3"/>
<gene>
    <name evidence="3" type="ORF">TBRA_LOCUS8348</name>
</gene>
<feature type="non-terminal residue" evidence="3">
    <location>
        <position position="873"/>
    </location>
</feature>